<evidence type="ECO:0000313" key="2">
    <source>
        <dbReference type="Proteomes" id="UP000321790"/>
    </source>
</evidence>
<reference evidence="2" key="1">
    <citation type="submission" date="2019-08" db="EMBL/GenBank/DDBJ databases">
        <title>Seonamhaeicola sediminis sp. nov., isolated from marine sediment.</title>
        <authorList>
            <person name="Cao W.R."/>
        </authorList>
    </citation>
    <scope>NUCLEOTIDE SEQUENCE [LARGE SCALE GENOMIC DNA]</scope>
    <source>
        <strain evidence="2">Gy8</strain>
    </source>
</reference>
<proteinExistence type="predicted"/>
<evidence type="ECO:0000313" key="1">
    <source>
        <dbReference type="EMBL" id="TXE13789.1"/>
    </source>
</evidence>
<accession>A0A5C7B1Y7</accession>
<dbReference type="OrthoDB" id="6680121at2"/>
<sequence>MTAEAKNISLRVEIKNKEPLELIELTKSLTSLSNQYNSYTESNGFTEKERHAKLYVKEIKSGSVILDLMEYASIGVIPFAENVNTIVGFTEYFGKAVKHFIKGEGNKPELSIQDCKDLSQIVNPIAKDNGSQLNMSVKIDGDFHQHIHLDSRDANALQNILKTEIKEKLEPKTGDLIENAIMVFYQTRNKIDGKSGNKVIIDDAVEGKALNVVFADKKLKKQILKGDDNPNNFAFQVDVKIKTSDGKIIAYEVLKLHDKFPIDET</sequence>
<name>A0A5C7B1Y7_9FLAO</name>
<gene>
    <name evidence="1" type="ORF">FUA26_02525</name>
</gene>
<keyword evidence="2" id="KW-1185">Reference proteome</keyword>
<organism evidence="1 2">
    <name type="scientific">Seonamhaeicola algicola</name>
    <dbReference type="NCBI Taxonomy" id="1719036"/>
    <lineage>
        <taxon>Bacteria</taxon>
        <taxon>Pseudomonadati</taxon>
        <taxon>Bacteroidota</taxon>
        <taxon>Flavobacteriia</taxon>
        <taxon>Flavobacteriales</taxon>
        <taxon>Flavobacteriaceae</taxon>
    </lineage>
</organism>
<comment type="caution">
    <text evidence="1">The sequence shown here is derived from an EMBL/GenBank/DDBJ whole genome shotgun (WGS) entry which is preliminary data.</text>
</comment>
<dbReference type="Proteomes" id="UP000321790">
    <property type="component" value="Unassembled WGS sequence"/>
</dbReference>
<dbReference type="RefSeq" id="WP_147131134.1">
    <property type="nucleotide sequence ID" value="NZ_VOSC01000008.1"/>
</dbReference>
<dbReference type="EMBL" id="VOSC01000008">
    <property type="protein sequence ID" value="TXE13789.1"/>
    <property type="molecule type" value="Genomic_DNA"/>
</dbReference>
<dbReference type="AlphaFoldDB" id="A0A5C7B1Y7"/>
<protein>
    <submittedName>
        <fullName evidence="1">Uncharacterized protein</fullName>
    </submittedName>
</protein>